<feature type="transmembrane region" description="Helical" evidence="6">
    <location>
        <begin position="286"/>
        <end position="307"/>
    </location>
</feature>
<sequence length="835" mass="88883">MTSPSQSNTNVAAVSLVAATAIVIADMVGVGVFTSLGFQVQGLSSPLVVLLLWLVGGVAALCGAMCYAELAAMFPRSSGDYNFLTHAFGPAVGFLAGWLSATVGFSAPVALAAMALGEYAKSLLPGVSPMMLGLGSILFVTMVHLSGVRQGSVFQIASTGLKIAVIVGFIVVGAVAGWRAPALDLAGSFQANQVFSAPFAISLVFVMYAYSGWNAATYIVGEIRDPQKNLPRALFMGTGVVIFLYVALNAVFLFTTPIAEFSGKINVAEIVGTHLFGEAGGRLVDALISIGLISTVSAMMWIGPRVTMVMGEDLPALRPFAQRSRNGAPTFATLVQMVVASLMLFSQSFESVLEFTQFSLTFCSFLTVFGMVKLRYTRPDLPRPYRAWGFPLVPLVFLSVTLFMMYYLLETRPLQSVAGLAVMLAGLLVYAVVSSAQLGAMATRLSKLRLGLIFAVAALGGLSLASPKAQAASPDDNARFLAGLPVPAESPLAPLTKTAAWENHARSFDGAFKLVDATQLSHVRNWAKDNLNLPKRSNLFYLFSGPDFLYANAFFPDRNTYVMAGLEPPGTPPDVSKIPEKLVPTALQGLERATRTILQVSFFRTAEMSGQFSLTPTKGTLPVLYVFLTRSGKVIHDAQVVRLLENGDIVEGEKAMDASTGGTKGAKIVFSSPGGPDQTLYYFQANVINGSFAKTGLDALFTKLGDGDALVKSASYLLHGTPFSDVRNSLLNHASAILQDDTGVPYRMYGGGWSVKPFGHYSRPIPIFHYAWQGDLAKLYQKEAPAALPFGIGYRWRPNQSSLILAVKKETKAAASQSAPGAAAAAPAQAPTPRN</sequence>
<feature type="transmembrane region" description="Helical" evidence="6">
    <location>
        <begin position="415"/>
        <end position="436"/>
    </location>
</feature>
<feature type="transmembrane region" description="Helical" evidence="6">
    <location>
        <begin position="355"/>
        <end position="376"/>
    </location>
</feature>
<feature type="transmembrane region" description="Helical" evidence="6">
    <location>
        <begin position="388"/>
        <end position="409"/>
    </location>
</feature>
<dbReference type="Gene3D" id="1.20.1740.10">
    <property type="entry name" value="Amino acid/polyamine transporter I"/>
    <property type="match status" value="1"/>
</dbReference>
<feature type="transmembrane region" description="Helical" evidence="6">
    <location>
        <begin position="50"/>
        <end position="70"/>
    </location>
</feature>
<dbReference type="PANTHER" id="PTHR11785">
    <property type="entry name" value="AMINO ACID TRANSPORTER"/>
    <property type="match status" value="1"/>
</dbReference>
<dbReference type="EMBL" id="CP019948">
    <property type="protein sequence ID" value="ARN82596.1"/>
    <property type="molecule type" value="Genomic_DNA"/>
</dbReference>
<keyword evidence="4 6" id="KW-0472">Membrane</keyword>
<evidence type="ECO:0000256" key="2">
    <source>
        <dbReference type="ARBA" id="ARBA00022692"/>
    </source>
</evidence>
<protein>
    <recommendedName>
        <fullName evidence="9">Amino acid permease</fullName>
    </recommendedName>
</protein>
<dbReference type="Pfam" id="PF13520">
    <property type="entry name" value="AA_permease_2"/>
    <property type="match status" value="1"/>
</dbReference>
<dbReference type="InterPro" id="IPR050598">
    <property type="entry name" value="AminoAcid_Transporter"/>
</dbReference>
<evidence type="ECO:0000256" key="3">
    <source>
        <dbReference type="ARBA" id="ARBA00022989"/>
    </source>
</evidence>
<feature type="transmembrane region" description="Helical" evidence="6">
    <location>
        <begin position="199"/>
        <end position="221"/>
    </location>
</feature>
<keyword evidence="3 6" id="KW-1133">Transmembrane helix</keyword>
<proteinExistence type="predicted"/>
<evidence type="ECO:0000313" key="8">
    <source>
        <dbReference type="Proteomes" id="UP000193978"/>
    </source>
</evidence>
<organism evidence="7 8">
    <name type="scientific">Methylocystis bryophila</name>
    <dbReference type="NCBI Taxonomy" id="655015"/>
    <lineage>
        <taxon>Bacteria</taxon>
        <taxon>Pseudomonadati</taxon>
        <taxon>Pseudomonadota</taxon>
        <taxon>Alphaproteobacteria</taxon>
        <taxon>Hyphomicrobiales</taxon>
        <taxon>Methylocystaceae</taxon>
        <taxon>Methylocystis</taxon>
    </lineage>
</organism>
<keyword evidence="8" id="KW-1185">Reference proteome</keyword>
<reference evidence="7 8" key="1">
    <citation type="submission" date="2017-02" db="EMBL/GenBank/DDBJ databases">
        <authorList>
            <person name="Peterson S.W."/>
        </authorList>
    </citation>
    <scope>NUCLEOTIDE SEQUENCE [LARGE SCALE GENOMIC DNA]</scope>
    <source>
        <strain evidence="7 8">S285</strain>
    </source>
</reference>
<feature type="transmembrane region" description="Helical" evidence="6">
    <location>
        <begin position="233"/>
        <end position="254"/>
    </location>
</feature>
<feature type="transmembrane region" description="Helical" evidence="6">
    <location>
        <begin position="127"/>
        <end position="148"/>
    </location>
</feature>
<dbReference type="AlphaFoldDB" id="A0A1W6MYI1"/>
<accession>A0A1W6MYI1</accession>
<name>A0A1W6MYI1_9HYPH</name>
<evidence type="ECO:0000256" key="4">
    <source>
        <dbReference type="ARBA" id="ARBA00023136"/>
    </source>
</evidence>
<evidence type="ECO:0000256" key="1">
    <source>
        <dbReference type="ARBA" id="ARBA00004141"/>
    </source>
</evidence>
<feature type="transmembrane region" description="Helical" evidence="6">
    <location>
        <begin position="12"/>
        <end position="38"/>
    </location>
</feature>
<dbReference type="InterPro" id="IPR002293">
    <property type="entry name" value="AA/rel_permease1"/>
</dbReference>
<gene>
    <name evidence="7" type="ORF">B1812_17565</name>
</gene>
<evidence type="ECO:0000256" key="5">
    <source>
        <dbReference type="SAM" id="MobiDB-lite"/>
    </source>
</evidence>
<feature type="transmembrane region" description="Helical" evidence="6">
    <location>
        <begin position="328"/>
        <end position="349"/>
    </location>
</feature>
<dbReference type="Proteomes" id="UP000193978">
    <property type="component" value="Chromosome"/>
</dbReference>
<feature type="transmembrane region" description="Helical" evidence="6">
    <location>
        <begin position="160"/>
        <end position="179"/>
    </location>
</feature>
<dbReference type="KEGG" id="mbry:B1812_17565"/>
<dbReference type="GO" id="GO:0016020">
    <property type="term" value="C:membrane"/>
    <property type="evidence" value="ECO:0007669"/>
    <property type="project" value="UniProtKB-SubCell"/>
</dbReference>
<evidence type="ECO:0000313" key="7">
    <source>
        <dbReference type="EMBL" id="ARN82596.1"/>
    </source>
</evidence>
<evidence type="ECO:0008006" key="9">
    <source>
        <dbReference type="Google" id="ProtNLM"/>
    </source>
</evidence>
<feature type="transmembrane region" description="Helical" evidence="6">
    <location>
        <begin position="91"/>
        <end position="115"/>
    </location>
</feature>
<keyword evidence="2 6" id="KW-0812">Transmembrane</keyword>
<dbReference type="GO" id="GO:0015179">
    <property type="term" value="F:L-amino acid transmembrane transporter activity"/>
    <property type="evidence" value="ECO:0007669"/>
    <property type="project" value="TreeGrafter"/>
</dbReference>
<feature type="region of interest" description="Disordered" evidence="5">
    <location>
        <begin position="815"/>
        <end position="835"/>
    </location>
</feature>
<feature type="transmembrane region" description="Helical" evidence="6">
    <location>
        <begin position="448"/>
        <end position="465"/>
    </location>
</feature>
<dbReference type="STRING" id="655015.B1812_17565"/>
<dbReference type="PANTHER" id="PTHR11785:SF512">
    <property type="entry name" value="SOBREMESA, ISOFORM B"/>
    <property type="match status" value="1"/>
</dbReference>
<comment type="subcellular location">
    <subcellularLocation>
        <location evidence="1">Membrane</location>
        <topology evidence="1">Multi-pass membrane protein</topology>
    </subcellularLocation>
</comment>
<evidence type="ECO:0000256" key="6">
    <source>
        <dbReference type="SAM" id="Phobius"/>
    </source>
</evidence>